<protein>
    <submittedName>
        <fullName evidence="1">Uncharacterized protein</fullName>
    </submittedName>
</protein>
<organism evidence="1 2">
    <name type="scientific">Salinicola acroporae</name>
    <dbReference type="NCBI Taxonomy" id="1541440"/>
    <lineage>
        <taxon>Bacteria</taxon>
        <taxon>Pseudomonadati</taxon>
        <taxon>Pseudomonadota</taxon>
        <taxon>Gammaproteobacteria</taxon>
        <taxon>Oceanospirillales</taxon>
        <taxon>Halomonadaceae</taxon>
        <taxon>Salinicola</taxon>
    </lineage>
</organism>
<evidence type="ECO:0000313" key="2">
    <source>
        <dbReference type="Proteomes" id="UP001162135"/>
    </source>
</evidence>
<dbReference type="Proteomes" id="UP001162135">
    <property type="component" value="Unassembled WGS sequence"/>
</dbReference>
<name>A0ABT6I582_9GAMM</name>
<reference evidence="1" key="2">
    <citation type="submission" date="2017-11" db="EMBL/GenBank/DDBJ databases">
        <authorList>
            <person name="Das S.K."/>
        </authorList>
    </citation>
    <scope>NUCLEOTIDE SEQUENCE</scope>
    <source>
        <strain evidence="1">S4-41</strain>
    </source>
</reference>
<gene>
    <name evidence="1" type="ORF">CUR86_10445</name>
</gene>
<sequence>MDFAPALALVAVDAGCLDEGESHPGGCGFVAQPASRIDISAAARSLFRDWSRLGDPGMASAESVVIVRIPDVI</sequence>
<accession>A0ABT6I582</accession>
<evidence type="ECO:0000313" key="1">
    <source>
        <dbReference type="EMBL" id="MDH4572830.1"/>
    </source>
</evidence>
<keyword evidence="2" id="KW-1185">Reference proteome</keyword>
<comment type="caution">
    <text evidence="1">The sequence shown here is derived from an EMBL/GenBank/DDBJ whole genome shotgun (WGS) entry which is preliminary data.</text>
</comment>
<reference evidence="1" key="1">
    <citation type="journal article" date="2015" name="Antonie Van Leeuwenhoek">
        <title>Comparative 16S rRNA signatures and multilocus sequence analysis for the genus Salinicola and description of Salinicola acroporae sp. nov., isolated from coral Acropora digitifera.</title>
        <authorList>
            <person name="Lepcha R.T."/>
            <person name="Poddar A."/>
            <person name="Schumann P."/>
            <person name="Das S.K."/>
        </authorList>
    </citation>
    <scope>NUCLEOTIDE SEQUENCE</scope>
    <source>
        <strain evidence="1">S4-41</strain>
    </source>
</reference>
<proteinExistence type="predicted"/>
<dbReference type="EMBL" id="PGFS01000001">
    <property type="protein sequence ID" value="MDH4572830.1"/>
    <property type="molecule type" value="Genomic_DNA"/>
</dbReference>